<evidence type="ECO:0000313" key="3">
    <source>
        <dbReference type="Proteomes" id="UP000290013"/>
    </source>
</evidence>
<dbReference type="RefSeq" id="WP_130913392.1">
    <property type="nucleotide sequence ID" value="NZ_LR215974.1"/>
</dbReference>
<name>A0A4U8WIP1_9FLAO</name>
<keyword evidence="1" id="KW-1133">Transmembrane helix</keyword>
<evidence type="ECO:0000256" key="1">
    <source>
        <dbReference type="SAM" id="Phobius"/>
    </source>
</evidence>
<gene>
    <name evidence="2" type="ORF">NCTC12078_00555</name>
</gene>
<dbReference type="AlphaFoldDB" id="A0A4U8WIP1"/>
<evidence type="ECO:0000313" key="2">
    <source>
        <dbReference type="EMBL" id="VFB02578.1"/>
    </source>
</evidence>
<feature type="transmembrane region" description="Helical" evidence="1">
    <location>
        <begin position="150"/>
        <end position="181"/>
    </location>
</feature>
<sequence>MDSVFRKSSDKYVIEEIASVLDRHSIIYKTVDNEKDFDPSFSTNQLRVVYQILIADDDFMIANKALSDYYANEIDIPEDYYLFEYSDDELKDIIFKKDEWNEFDYEAAKRILKQRGENISDEEIDVIDEKRLNSLRNDYENPKEVKNYVILGYIFAIIGCILSLVWGLLIFVSFGIAIAIIKLKKQLPNGERIYYFNERDRKHGQRILWLSIIFTVFWMTIFIIRN</sequence>
<reference evidence="2 3" key="1">
    <citation type="submission" date="2019-02" db="EMBL/GenBank/DDBJ databases">
        <authorList>
            <consortium name="Pathogen Informatics"/>
        </authorList>
    </citation>
    <scope>NUCLEOTIDE SEQUENCE [LARGE SCALE GENOMIC DNA]</scope>
    <source>
        <strain evidence="2 3">3012STDY6944375</strain>
    </source>
</reference>
<keyword evidence="1" id="KW-0812">Transmembrane</keyword>
<proteinExistence type="predicted"/>
<accession>A0A4U8WIP1</accession>
<dbReference type="Proteomes" id="UP000290013">
    <property type="component" value="Chromosome"/>
</dbReference>
<feature type="transmembrane region" description="Helical" evidence="1">
    <location>
        <begin position="207"/>
        <end position="224"/>
    </location>
</feature>
<organism evidence="2 3">
    <name type="scientific">Chryseobacterium taihuense</name>
    <dbReference type="NCBI Taxonomy" id="1141221"/>
    <lineage>
        <taxon>Bacteria</taxon>
        <taxon>Pseudomonadati</taxon>
        <taxon>Bacteroidota</taxon>
        <taxon>Flavobacteriia</taxon>
        <taxon>Flavobacteriales</taxon>
        <taxon>Weeksellaceae</taxon>
        <taxon>Chryseobacterium group</taxon>
        <taxon>Chryseobacterium</taxon>
    </lineage>
</organism>
<dbReference type="KEGG" id="ctai:NCTC12078_00555"/>
<protein>
    <submittedName>
        <fullName evidence="2">Uncharacterized protein</fullName>
    </submittedName>
</protein>
<dbReference type="EMBL" id="LR215974">
    <property type="protein sequence ID" value="VFB02578.1"/>
    <property type="molecule type" value="Genomic_DNA"/>
</dbReference>
<keyword evidence="1" id="KW-0472">Membrane</keyword>